<proteinExistence type="predicted"/>
<dbReference type="OrthoDB" id="269822at2759"/>
<keyword evidence="2" id="KW-0443">Lipid metabolism</keyword>
<dbReference type="PANTHER" id="PTHR10336">
    <property type="entry name" value="PHOSPHOINOSITIDE-SPECIFIC PHOSPHOLIPASE C FAMILY PROTEIN"/>
    <property type="match status" value="1"/>
</dbReference>
<dbReference type="GO" id="GO:0051209">
    <property type="term" value="P:release of sequestered calcium ion into cytosol"/>
    <property type="evidence" value="ECO:0007669"/>
    <property type="project" value="TreeGrafter"/>
</dbReference>
<feature type="domain" description="PI-PLC Y-box" evidence="5">
    <location>
        <begin position="298"/>
        <end position="411"/>
    </location>
</feature>
<dbReference type="PROSITE" id="PS50004">
    <property type="entry name" value="C2"/>
    <property type="match status" value="1"/>
</dbReference>
<dbReference type="SMART" id="SM00149">
    <property type="entry name" value="PLCYc"/>
    <property type="match status" value="1"/>
</dbReference>
<evidence type="ECO:0000313" key="7">
    <source>
        <dbReference type="RefSeq" id="XP_033463608.1"/>
    </source>
</evidence>
<keyword evidence="2" id="KW-0442">Lipid degradation</keyword>
<reference evidence="7" key="1">
    <citation type="submission" date="2020-01" db="EMBL/GenBank/DDBJ databases">
        <authorList>
            <consortium name="DOE Joint Genome Institute"/>
            <person name="Haridas S."/>
            <person name="Albert R."/>
            <person name="Binder M."/>
            <person name="Bloem J."/>
            <person name="Labutti K."/>
            <person name="Salamov A."/>
            <person name="Andreopoulos B."/>
            <person name="Baker S.E."/>
            <person name="Barry K."/>
            <person name="Bills G."/>
            <person name="Bluhm B.H."/>
            <person name="Cannon C."/>
            <person name="Castanera R."/>
            <person name="Culley D.E."/>
            <person name="Daum C."/>
            <person name="Ezra D."/>
            <person name="Gonzalez J.B."/>
            <person name="Henrissat B."/>
            <person name="Kuo A."/>
            <person name="Liang C."/>
            <person name="Lipzen A."/>
            <person name="Lutzoni F."/>
            <person name="Magnuson J."/>
            <person name="Mondo S."/>
            <person name="Nolan M."/>
            <person name="Ohm R."/>
            <person name="Pangilinan J."/>
            <person name="Park H.-J."/>
            <person name="Ramirez L."/>
            <person name="Alfaro M."/>
            <person name="Sun H."/>
            <person name="Tritt A."/>
            <person name="Yoshinaga Y."/>
            <person name="Zwiers L.-H."/>
            <person name="Turgeon B.G."/>
            <person name="Goodwin S.B."/>
            <person name="Spatafora J.W."/>
            <person name="Crous P.W."/>
            <person name="Grigoriev I.V."/>
        </authorList>
    </citation>
    <scope>NUCLEOTIDE SEQUENCE</scope>
    <source>
        <strain evidence="7">CBS 342.82</strain>
    </source>
</reference>
<dbReference type="GO" id="GO:0048015">
    <property type="term" value="P:phosphatidylinositol-mediated signaling"/>
    <property type="evidence" value="ECO:0007669"/>
    <property type="project" value="TreeGrafter"/>
</dbReference>
<protein>
    <recommendedName>
        <fullName evidence="2">Phosphoinositide phospholipase C</fullName>
        <ecNumber evidence="2">3.1.4.11</ecNumber>
    </recommendedName>
</protein>
<dbReference type="PROSITE" id="PS50008">
    <property type="entry name" value="PIPLC_Y_DOMAIN"/>
    <property type="match status" value="1"/>
</dbReference>
<feature type="compositionally biased region" description="Polar residues" evidence="3">
    <location>
        <begin position="144"/>
        <end position="156"/>
    </location>
</feature>
<name>A0A6J3MI43_9PEZI</name>
<sequence>MISALNPTLARHAKQAFDSTQGATGDFEAFLNKLCDPQSSAALTFQLDTSHPLSHYYISSSHNTYLTGGQLWGKASTDAYKDVLQRGCRCIEIDIWDGNTPDSSDAESMNSDEEKKANGLRGFVSRGLNQLRSQAQPGKETQDNSKPYNNSETTMPTPWRVASRQGEPQVLHGHTATKEVSFRSVCEIIRNNAFHTTSLPLIVSLEVHCRPAQQEMMVEIMHDYWKDFLVPPITETSDIAALPTLESLRNKILIKVKFTPPEKVAAGSQAPEAVGELPSSDDEVPPGAVTKSKIIEALSKMGIFTRGYHFKSFEQAEAKLPNHIFAISEAKLLALREKESEALLNHNRHHFMRVYPKATRVMSSNLDPAPFWRVGVQLVALNWQKVNAAVMLNEAQFEGTGGWVLKPIGLRPAGRNNVTTHRMTLDLCIRILAGQNLGASDDVPKVYVKAELHVESKAEIEQQQIPREGKNKGGEWKFQSTTHHSRDPDFAGQVIAFKGIRHVLPELSWLRIKVMDESSYQKDRLLGWVCYRLDRLPQGLQLLRLRGNDMKRSGGMLLVEFKAGVTA</sequence>
<dbReference type="GO" id="GO:0004435">
    <property type="term" value="F:phosphatidylinositol-4,5-bisphosphate phospholipase C activity"/>
    <property type="evidence" value="ECO:0007669"/>
    <property type="project" value="UniProtKB-EC"/>
</dbReference>
<reference evidence="7" key="2">
    <citation type="submission" date="2020-04" db="EMBL/GenBank/DDBJ databases">
        <authorList>
            <consortium name="NCBI Genome Project"/>
        </authorList>
    </citation>
    <scope>NUCLEOTIDE SEQUENCE</scope>
    <source>
        <strain evidence="7">CBS 342.82</strain>
    </source>
</reference>
<dbReference type="Pfam" id="PF00168">
    <property type="entry name" value="C2"/>
    <property type="match status" value="1"/>
</dbReference>
<evidence type="ECO:0000259" key="5">
    <source>
        <dbReference type="PROSITE" id="PS50008"/>
    </source>
</evidence>
<keyword evidence="6" id="KW-1185">Reference proteome</keyword>
<gene>
    <name evidence="7" type="ORF">K489DRAFT_312325</name>
</gene>
<evidence type="ECO:0000256" key="3">
    <source>
        <dbReference type="SAM" id="MobiDB-lite"/>
    </source>
</evidence>
<dbReference type="GeneID" id="54358651"/>
<evidence type="ECO:0000313" key="6">
    <source>
        <dbReference type="Proteomes" id="UP000504637"/>
    </source>
</evidence>
<dbReference type="InterPro" id="IPR000008">
    <property type="entry name" value="C2_dom"/>
</dbReference>
<dbReference type="InterPro" id="IPR035892">
    <property type="entry name" value="C2_domain_sf"/>
</dbReference>
<feature type="domain" description="C2" evidence="4">
    <location>
        <begin position="412"/>
        <end position="547"/>
    </location>
</feature>
<evidence type="ECO:0000256" key="1">
    <source>
        <dbReference type="ARBA" id="ARBA00023224"/>
    </source>
</evidence>
<dbReference type="Pfam" id="PF00388">
    <property type="entry name" value="PI-PLC-X"/>
    <property type="match status" value="1"/>
</dbReference>
<dbReference type="EC" id="3.1.4.11" evidence="2"/>
<dbReference type="RefSeq" id="XP_033463608.1">
    <property type="nucleotide sequence ID" value="XM_033600851.1"/>
</dbReference>
<keyword evidence="2" id="KW-0378">Hydrolase</keyword>
<dbReference type="GO" id="GO:0016042">
    <property type="term" value="P:lipid catabolic process"/>
    <property type="evidence" value="ECO:0007669"/>
    <property type="project" value="UniProtKB-KW"/>
</dbReference>
<accession>A0A6J3MI43</accession>
<comment type="catalytic activity">
    <reaction evidence="2">
        <text>a 1,2-diacyl-sn-glycero-3-phospho-(1D-myo-inositol-4,5-bisphosphate) + H2O = 1D-myo-inositol 1,4,5-trisphosphate + a 1,2-diacyl-sn-glycerol + H(+)</text>
        <dbReference type="Rhea" id="RHEA:33179"/>
        <dbReference type="ChEBI" id="CHEBI:15377"/>
        <dbReference type="ChEBI" id="CHEBI:15378"/>
        <dbReference type="ChEBI" id="CHEBI:17815"/>
        <dbReference type="ChEBI" id="CHEBI:58456"/>
        <dbReference type="ChEBI" id="CHEBI:203600"/>
        <dbReference type="EC" id="3.1.4.11"/>
    </reaction>
</comment>
<dbReference type="Pfam" id="PF00387">
    <property type="entry name" value="PI-PLC-Y"/>
    <property type="match status" value="1"/>
</dbReference>
<feature type="region of interest" description="Disordered" evidence="3">
    <location>
        <begin position="132"/>
        <end position="157"/>
    </location>
</feature>
<dbReference type="AlphaFoldDB" id="A0A6J3MI43"/>
<dbReference type="SUPFAM" id="SSF51695">
    <property type="entry name" value="PLC-like phosphodiesterases"/>
    <property type="match status" value="1"/>
</dbReference>
<reference evidence="7" key="3">
    <citation type="submission" date="2025-08" db="UniProtKB">
        <authorList>
            <consortium name="RefSeq"/>
        </authorList>
    </citation>
    <scope>IDENTIFICATION</scope>
    <source>
        <strain evidence="7">CBS 342.82</strain>
    </source>
</reference>
<keyword evidence="1" id="KW-0807">Transducer</keyword>
<dbReference type="Proteomes" id="UP000504637">
    <property type="component" value="Unplaced"/>
</dbReference>
<dbReference type="PANTHER" id="PTHR10336:SF82">
    <property type="entry name" value="PHOSPHOINOSITIDE PHOSPHOLIPASE C"/>
    <property type="match status" value="1"/>
</dbReference>
<dbReference type="Gene3D" id="3.20.20.190">
    <property type="entry name" value="Phosphatidylinositol (PI) phosphodiesterase"/>
    <property type="match status" value="1"/>
</dbReference>
<dbReference type="InterPro" id="IPR000909">
    <property type="entry name" value="PLipase_C_PInositol-sp_X_dom"/>
</dbReference>
<dbReference type="SMART" id="SM00148">
    <property type="entry name" value="PLCXc"/>
    <property type="match status" value="1"/>
</dbReference>
<dbReference type="PRINTS" id="PR00390">
    <property type="entry name" value="PHPHLIPASEC"/>
</dbReference>
<dbReference type="InterPro" id="IPR001711">
    <property type="entry name" value="PLipase_C_Pinositol-sp_Y"/>
</dbReference>
<evidence type="ECO:0000259" key="4">
    <source>
        <dbReference type="PROSITE" id="PS50004"/>
    </source>
</evidence>
<dbReference type="Gene3D" id="2.60.40.150">
    <property type="entry name" value="C2 domain"/>
    <property type="match status" value="1"/>
</dbReference>
<evidence type="ECO:0000256" key="2">
    <source>
        <dbReference type="RuleBase" id="RU361133"/>
    </source>
</evidence>
<dbReference type="InterPro" id="IPR017946">
    <property type="entry name" value="PLC-like_Pdiesterase_TIM-brl"/>
</dbReference>
<organism evidence="7">
    <name type="scientific">Dissoconium aciculare CBS 342.82</name>
    <dbReference type="NCBI Taxonomy" id="1314786"/>
    <lineage>
        <taxon>Eukaryota</taxon>
        <taxon>Fungi</taxon>
        <taxon>Dikarya</taxon>
        <taxon>Ascomycota</taxon>
        <taxon>Pezizomycotina</taxon>
        <taxon>Dothideomycetes</taxon>
        <taxon>Dothideomycetidae</taxon>
        <taxon>Mycosphaerellales</taxon>
        <taxon>Dissoconiaceae</taxon>
        <taxon>Dissoconium</taxon>
    </lineage>
</organism>
<dbReference type="SUPFAM" id="SSF49562">
    <property type="entry name" value="C2 domain (Calcium/lipid-binding domain, CaLB)"/>
    <property type="match status" value="1"/>
</dbReference>
<dbReference type="PROSITE" id="PS50007">
    <property type="entry name" value="PIPLC_X_DOMAIN"/>
    <property type="match status" value="1"/>
</dbReference>
<dbReference type="CDD" id="cd08598">
    <property type="entry name" value="PI-PLC1c_yeast"/>
    <property type="match status" value="1"/>
</dbReference>
<dbReference type="InterPro" id="IPR001192">
    <property type="entry name" value="PI-PLC_fam"/>
</dbReference>